<evidence type="ECO:0000256" key="7">
    <source>
        <dbReference type="ARBA" id="ARBA00022741"/>
    </source>
</evidence>
<dbReference type="PROSITE" id="PS50885">
    <property type="entry name" value="HAMP"/>
    <property type="match status" value="1"/>
</dbReference>
<evidence type="ECO:0000256" key="3">
    <source>
        <dbReference type="ARBA" id="ARBA00012438"/>
    </source>
</evidence>
<keyword evidence="9" id="KW-0067">ATP-binding</keyword>
<evidence type="ECO:0000259" key="13">
    <source>
        <dbReference type="PROSITE" id="PS50109"/>
    </source>
</evidence>
<dbReference type="InterPro" id="IPR050640">
    <property type="entry name" value="Bact_2-comp_sensor_kinase"/>
</dbReference>
<dbReference type="PROSITE" id="PS50109">
    <property type="entry name" value="HIS_KIN"/>
    <property type="match status" value="1"/>
</dbReference>
<keyword evidence="6" id="KW-0808">Transferase</keyword>
<dbReference type="GO" id="GO:0005886">
    <property type="term" value="C:plasma membrane"/>
    <property type="evidence" value="ECO:0007669"/>
    <property type="project" value="UniProtKB-SubCell"/>
</dbReference>
<dbReference type="SMART" id="SM00387">
    <property type="entry name" value="HATPase_c"/>
    <property type="match status" value="1"/>
</dbReference>
<dbReference type="Gene3D" id="3.30.565.10">
    <property type="entry name" value="Histidine kinase-like ATPase, C-terminal domain"/>
    <property type="match status" value="1"/>
</dbReference>
<dbReference type="PANTHER" id="PTHR34220">
    <property type="entry name" value="SENSOR HISTIDINE KINASE YPDA"/>
    <property type="match status" value="1"/>
</dbReference>
<dbReference type="InterPro" id="IPR005467">
    <property type="entry name" value="His_kinase_dom"/>
</dbReference>
<dbReference type="Pfam" id="PF06580">
    <property type="entry name" value="His_kinase"/>
    <property type="match status" value="1"/>
</dbReference>
<evidence type="ECO:0000313" key="15">
    <source>
        <dbReference type="EMBL" id="QDH20229.1"/>
    </source>
</evidence>
<keyword evidence="5" id="KW-0597">Phosphoprotein</keyword>
<comment type="subcellular location">
    <subcellularLocation>
        <location evidence="2">Cell membrane</location>
        <topology evidence="2">Multi-pass membrane protein</topology>
    </subcellularLocation>
</comment>
<evidence type="ECO:0000256" key="11">
    <source>
        <dbReference type="ARBA" id="ARBA00023136"/>
    </source>
</evidence>
<keyword evidence="7" id="KW-0547">Nucleotide-binding</keyword>
<dbReference type="EMBL" id="CP041217">
    <property type="protein sequence ID" value="QDH20229.1"/>
    <property type="molecule type" value="Genomic_DNA"/>
</dbReference>
<dbReference type="SMART" id="SM00304">
    <property type="entry name" value="HAMP"/>
    <property type="match status" value="1"/>
</dbReference>
<dbReference type="GO" id="GO:0000155">
    <property type="term" value="F:phosphorelay sensor kinase activity"/>
    <property type="evidence" value="ECO:0007669"/>
    <property type="project" value="InterPro"/>
</dbReference>
<evidence type="ECO:0000313" key="16">
    <source>
        <dbReference type="Proteomes" id="UP000316968"/>
    </source>
</evidence>
<dbReference type="PANTHER" id="PTHR34220:SF7">
    <property type="entry name" value="SENSOR HISTIDINE KINASE YPDA"/>
    <property type="match status" value="1"/>
</dbReference>
<dbReference type="EC" id="2.7.13.3" evidence="3"/>
<sequence>MRRVQKRLNTIYGRLFPVFLFSLLGLLLIVSLVYYQRATEQVREQVGTLAEKNMSQTVSLFEQLLDGYDSVTKTLNSNGELMRLLRQSYPDTGSSAQIQAERRITDILGAIFYSRSDIVGIHVLADSGKVYSFVRSTGASVQTYPDKPWFAELRRSTGDIRWLGVYPKSLMSGWTDRPVFAFGRQAFELEGLQSVGYVLIEVEAEAISSAVSNASLGQNTQVAIRDAAGTDIIRAGTEREAWKSVPANWPGRLESGRIRSYEGGDWLLTAAAVEKTGWTILRASPQNDLKLELRETQQFLLTVIVALIVAATILSTIVSRSFSLPFKRLAREMKQVETGNFKGQVHIESYQEINVLVGSFNRMVREMDGLIEGIKQASISEKNAQLQALQSQVNPHFLFNTLDMIYWMLDEREDDRLEGVILALSKMFRYSSDWEEGAKVRLRLELEQLKSYLTIIETRLGRRVLTQIDVEERWLDAPVPKMILQPIVENAVKYGLEPLREGGTLHIYSEADPDRLHIVVEDNGTGIEAATLGRLQRLLDDPSAAERHVEGGRIGIGLLNVQRRIRLTYGDAYGITIHSIPGSGTKVRVTFPLPGEEGLV</sequence>
<protein>
    <recommendedName>
        <fullName evidence="3">histidine kinase</fullName>
        <ecNumber evidence="3">2.7.13.3</ecNumber>
    </recommendedName>
</protein>
<keyword evidence="11 12" id="KW-0472">Membrane</keyword>
<dbReference type="InterPro" id="IPR004358">
    <property type="entry name" value="Sig_transdc_His_kin-like_C"/>
</dbReference>
<dbReference type="InterPro" id="IPR003594">
    <property type="entry name" value="HATPase_dom"/>
</dbReference>
<gene>
    <name evidence="15" type="ORF">FFV09_04760</name>
</gene>
<evidence type="ECO:0000256" key="10">
    <source>
        <dbReference type="ARBA" id="ARBA00023012"/>
    </source>
</evidence>
<dbReference type="Pfam" id="PF00672">
    <property type="entry name" value="HAMP"/>
    <property type="match status" value="1"/>
</dbReference>
<feature type="transmembrane region" description="Helical" evidence="12">
    <location>
        <begin position="12"/>
        <end position="35"/>
    </location>
</feature>
<proteinExistence type="predicted"/>
<evidence type="ECO:0000256" key="5">
    <source>
        <dbReference type="ARBA" id="ARBA00022553"/>
    </source>
</evidence>
<keyword evidence="12" id="KW-0812">Transmembrane</keyword>
<feature type="transmembrane region" description="Helical" evidence="12">
    <location>
        <begin position="299"/>
        <end position="318"/>
    </location>
</feature>
<evidence type="ECO:0000256" key="6">
    <source>
        <dbReference type="ARBA" id="ARBA00022679"/>
    </source>
</evidence>
<evidence type="ECO:0000256" key="4">
    <source>
        <dbReference type="ARBA" id="ARBA00022475"/>
    </source>
</evidence>
<evidence type="ECO:0000256" key="12">
    <source>
        <dbReference type="SAM" id="Phobius"/>
    </source>
</evidence>
<dbReference type="KEGG" id="saca:FFV09_04760"/>
<feature type="domain" description="Histidine kinase" evidence="13">
    <location>
        <begin position="483"/>
        <end position="595"/>
    </location>
</feature>
<keyword evidence="8 15" id="KW-0418">Kinase</keyword>
<dbReference type="AlphaFoldDB" id="A0A4Y6URI7"/>
<keyword evidence="10" id="KW-0902">Two-component regulatory system</keyword>
<name>A0A4Y6URI7_SACBS</name>
<evidence type="ECO:0000256" key="8">
    <source>
        <dbReference type="ARBA" id="ARBA00022777"/>
    </source>
</evidence>
<organism evidence="15 16">
    <name type="scientific">Saccharibacillus brassicae</name>
    <dbReference type="NCBI Taxonomy" id="2583377"/>
    <lineage>
        <taxon>Bacteria</taxon>
        <taxon>Bacillati</taxon>
        <taxon>Bacillota</taxon>
        <taxon>Bacilli</taxon>
        <taxon>Bacillales</taxon>
        <taxon>Paenibacillaceae</taxon>
        <taxon>Saccharibacillus</taxon>
    </lineage>
</organism>
<dbReference type="Proteomes" id="UP000316968">
    <property type="component" value="Chromosome"/>
</dbReference>
<evidence type="ECO:0000256" key="1">
    <source>
        <dbReference type="ARBA" id="ARBA00000085"/>
    </source>
</evidence>
<dbReference type="Gene3D" id="6.10.340.10">
    <property type="match status" value="1"/>
</dbReference>
<reference evidence="15 16" key="1">
    <citation type="submission" date="2019-06" db="EMBL/GenBank/DDBJ databases">
        <title>Saccharibacillus brassicae sp. nov., an endophytic bacterium isolated from Chinese cabbage seeds (Brassica pekinensis).</title>
        <authorList>
            <person name="Jiang L."/>
            <person name="Lee J."/>
            <person name="Kim S.W."/>
        </authorList>
    </citation>
    <scope>NUCLEOTIDE SEQUENCE [LARGE SCALE GENOMIC DNA]</scope>
    <source>
        <strain evidence="16">KCTC 43072 / ATSA2</strain>
    </source>
</reference>
<evidence type="ECO:0000256" key="2">
    <source>
        <dbReference type="ARBA" id="ARBA00004651"/>
    </source>
</evidence>
<dbReference type="InterPro" id="IPR036890">
    <property type="entry name" value="HATPase_C_sf"/>
</dbReference>
<keyword evidence="4" id="KW-1003">Cell membrane</keyword>
<evidence type="ECO:0000259" key="14">
    <source>
        <dbReference type="PROSITE" id="PS50885"/>
    </source>
</evidence>
<evidence type="ECO:0000256" key="9">
    <source>
        <dbReference type="ARBA" id="ARBA00022840"/>
    </source>
</evidence>
<dbReference type="SUPFAM" id="SSF55874">
    <property type="entry name" value="ATPase domain of HSP90 chaperone/DNA topoisomerase II/histidine kinase"/>
    <property type="match status" value="1"/>
</dbReference>
<dbReference type="InterPro" id="IPR003660">
    <property type="entry name" value="HAMP_dom"/>
</dbReference>
<comment type="catalytic activity">
    <reaction evidence="1">
        <text>ATP + protein L-histidine = ADP + protein N-phospho-L-histidine.</text>
        <dbReference type="EC" id="2.7.13.3"/>
    </reaction>
</comment>
<dbReference type="SUPFAM" id="SSF158472">
    <property type="entry name" value="HAMP domain-like"/>
    <property type="match status" value="1"/>
</dbReference>
<keyword evidence="16" id="KW-1185">Reference proteome</keyword>
<dbReference type="OrthoDB" id="9776552at2"/>
<dbReference type="GO" id="GO:0005524">
    <property type="term" value="F:ATP binding"/>
    <property type="evidence" value="ECO:0007669"/>
    <property type="project" value="UniProtKB-KW"/>
</dbReference>
<dbReference type="PRINTS" id="PR00344">
    <property type="entry name" value="BCTRLSENSOR"/>
</dbReference>
<keyword evidence="12" id="KW-1133">Transmembrane helix</keyword>
<dbReference type="InterPro" id="IPR010559">
    <property type="entry name" value="Sig_transdc_His_kin_internal"/>
</dbReference>
<dbReference type="RefSeq" id="WP_141446615.1">
    <property type="nucleotide sequence ID" value="NZ_CP041217.1"/>
</dbReference>
<feature type="domain" description="HAMP" evidence="14">
    <location>
        <begin position="320"/>
        <end position="372"/>
    </location>
</feature>
<accession>A0A4Y6URI7</accession>
<dbReference type="Pfam" id="PF02518">
    <property type="entry name" value="HATPase_c"/>
    <property type="match status" value="1"/>
</dbReference>
<dbReference type="CDD" id="cd06225">
    <property type="entry name" value="HAMP"/>
    <property type="match status" value="1"/>
</dbReference>